<dbReference type="GO" id="GO:0009451">
    <property type="term" value="P:RNA modification"/>
    <property type="evidence" value="ECO:0007669"/>
    <property type="project" value="InterPro"/>
</dbReference>
<dbReference type="NCBIfam" id="TIGR00756">
    <property type="entry name" value="PPR"/>
    <property type="match status" value="7"/>
</dbReference>
<keyword evidence="1" id="KW-0677">Repeat</keyword>
<dbReference type="PANTHER" id="PTHR47926:SF347">
    <property type="entry name" value="PENTATRICOPEPTIDE REPEAT-CONTAINING PROTEIN"/>
    <property type="match status" value="1"/>
</dbReference>
<feature type="repeat" description="PPR" evidence="2">
    <location>
        <begin position="198"/>
        <end position="232"/>
    </location>
</feature>
<feature type="repeat" description="PPR" evidence="2">
    <location>
        <begin position="525"/>
        <end position="559"/>
    </location>
</feature>
<evidence type="ECO:0000256" key="1">
    <source>
        <dbReference type="ARBA" id="ARBA00022737"/>
    </source>
</evidence>
<dbReference type="Proteomes" id="UP001370490">
    <property type="component" value="Unassembled WGS sequence"/>
</dbReference>
<organism evidence="3 4">
    <name type="scientific">Dillenia turbinata</name>
    <dbReference type="NCBI Taxonomy" id="194707"/>
    <lineage>
        <taxon>Eukaryota</taxon>
        <taxon>Viridiplantae</taxon>
        <taxon>Streptophyta</taxon>
        <taxon>Embryophyta</taxon>
        <taxon>Tracheophyta</taxon>
        <taxon>Spermatophyta</taxon>
        <taxon>Magnoliopsida</taxon>
        <taxon>eudicotyledons</taxon>
        <taxon>Gunneridae</taxon>
        <taxon>Pentapetalae</taxon>
        <taxon>Dilleniales</taxon>
        <taxon>Dilleniaceae</taxon>
        <taxon>Dillenia</taxon>
    </lineage>
</organism>
<proteinExistence type="predicted"/>
<dbReference type="Gene3D" id="3.40.50.150">
    <property type="entry name" value="Vaccinia Virus protein VP39"/>
    <property type="match status" value="1"/>
</dbReference>
<dbReference type="Pfam" id="PF01535">
    <property type="entry name" value="PPR"/>
    <property type="match status" value="10"/>
</dbReference>
<dbReference type="AlphaFoldDB" id="A0AAN8Z9I6"/>
<protein>
    <submittedName>
        <fullName evidence="3">Pentatricopeptide repeat</fullName>
    </submittedName>
</protein>
<reference evidence="3 4" key="1">
    <citation type="submission" date="2023-12" db="EMBL/GenBank/DDBJ databases">
        <title>A high-quality genome assembly for Dillenia turbinata (Dilleniales).</title>
        <authorList>
            <person name="Chanderbali A."/>
        </authorList>
    </citation>
    <scope>NUCLEOTIDE SEQUENCE [LARGE SCALE GENOMIC DNA]</scope>
    <source>
        <strain evidence="3">LSX21</strain>
        <tissue evidence="3">Leaf</tissue>
    </source>
</reference>
<sequence>MSVFQLGQRLQSTCHLSLRLFKTHLPLVLSRSLHTHVSEFQPDLKPLNSKISYFMRNGLLEEAQKLFDEMPQRNTVTWNAMIRGYFQNGHFDKAVTMFNQMPECDVVTYNTVIAGLVQKVDIDGARKVFDKMLHRDVVTWNSMLSGYVHNGFMEEAMWVFDRMPLKDVISWNLVLWGHVNSGSVDLAEKVFWGMSDPDVASWTIMLSGLVNAGRIVEARALFDDMPVKDIRAWKTIIGGYVENGEVLIAESLFWKMPEHDLDSWRSLVTGLARVGRVNDAMRLYMLMPQKCRLTWNSLCLELIRNGLVEESHALIEQCSFGDIVAFTNVIVGYFGLGEVENAVKLFELIATRDATMWNVVIFGLGENDYGEEGLKFFNRMKEEGPSPDEATFTSIMTICADLPTLHLGKQAHAQVIKTGFDYFVKVSNAVVTMYERCGNLDSALLAFSSMPNQDIVSWNAIICGFTHHGNGEKALEMFRKMRLTNIQPNHVTFVGVLSACSHAGFVDQGKQCFDFMRYKCFLQPTAEHYTTMIDLLGRSGLIDEAMSFLGQMREDRIEAPASIWGALIGACRIHNNIEVAELAGERLLEVDPYNTGVYMILAEMYLNSGRRDNAERILVRMKEQGAKKQPGCSWIEVNNCGHVFLAGDTSHPDFSSVHNVLDLMQMEMETGFLETDDISFQDFRVALEWAIVHSIEIDPLVISASIEAMGFLSSLVVKPSGKRAISKPKLVDEILRKGIYERLFLCKADAEEFILDTTNTYDSIFIDAYDGDDIFPHKLRNPSGPFLKNLNSDILNLDGSTPTVFQQILPMGKYVSGVYRAFKDELVGNGTRGHRDNYQGLGFTVSVPWVWNTSIVVCRGFELSG</sequence>
<dbReference type="InterPro" id="IPR002885">
    <property type="entry name" value="PPR_rpt"/>
</dbReference>
<dbReference type="Pfam" id="PF13041">
    <property type="entry name" value="PPR_2"/>
    <property type="match status" value="2"/>
</dbReference>
<dbReference type="EMBL" id="JBAMMX010000012">
    <property type="protein sequence ID" value="KAK6929702.1"/>
    <property type="molecule type" value="Genomic_DNA"/>
</dbReference>
<feature type="repeat" description="PPR" evidence="2">
    <location>
        <begin position="454"/>
        <end position="488"/>
    </location>
</feature>
<dbReference type="InterPro" id="IPR046960">
    <property type="entry name" value="PPR_At4g14850-like_plant"/>
</dbReference>
<dbReference type="SUPFAM" id="SSF48452">
    <property type="entry name" value="TPR-like"/>
    <property type="match status" value="1"/>
</dbReference>
<gene>
    <name evidence="3" type="ORF">RJ641_003796</name>
</gene>
<feature type="repeat" description="PPR" evidence="2">
    <location>
        <begin position="594"/>
        <end position="628"/>
    </location>
</feature>
<comment type="caution">
    <text evidence="3">The sequence shown here is derived from an EMBL/GenBank/DDBJ whole genome shotgun (WGS) entry which is preliminary data.</text>
</comment>
<feature type="repeat" description="PPR" evidence="2">
    <location>
        <begin position="260"/>
        <end position="290"/>
    </location>
</feature>
<dbReference type="Gene3D" id="1.25.40.10">
    <property type="entry name" value="Tetratricopeptide repeat domain"/>
    <property type="match status" value="6"/>
</dbReference>
<keyword evidence="4" id="KW-1185">Reference proteome</keyword>
<evidence type="ECO:0000313" key="3">
    <source>
        <dbReference type="EMBL" id="KAK6929702.1"/>
    </source>
</evidence>
<feature type="repeat" description="PPR" evidence="2">
    <location>
        <begin position="136"/>
        <end position="170"/>
    </location>
</feature>
<dbReference type="GO" id="GO:0003723">
    <property type="term" value="F:RNA binding"/>
    <property type="evidence" value="ECO:0007669"/>
    <property type="project" value="InterPro"/>
</dbReference>
<dbReference type="Pfam" id="PF20431">
    <property type="entry name" value="E_motif"/>
    <property type="match status" value="1"/>
</dbReference>
<evidence type="ECO:0000256" key="2">
    <source>
        <dbReference type="PROSITE-ProRule" id="PRU00708"/>
    </source>
</evidence>
<dbReference type="InterPro" id="IPR011990">
    <property type="entry name" value="TPR-like_helical_dom_sf"/>
</dbReference>
<dbReference type="PROSITE" id="PS51375">
    <property type="entry name" value="PPR"/>
    <property type="match status" value="8"/>
</dbReference>
<dbReference type="FunFam" id="1.25.40.10:FF:000090">
    <property type="entry name" value="Pentatricopeptide repeat-containing protein, chloroplastic"/>
    <property type="match status" value="1"/>
</dbReference>
<dbReference type="InterPro" id="IPR029063">
    <property type="entry name" value="SAM-dependent_MTases_sf"/>
</dbReference>
<name>A0AAN8Z9I6_9MAGN</name>
<accession>A0AAN8Z9I6</accession>
<feature type="repeat" description="PPR" evidence="2">
    <location>
        <begin position="353"/>
        <end position="387"/>
    </location>
</feature>
<feature type="repeat" description="PPR" evidence="2">
    <location>
        <begin position="74"/>
        <end position="108"/>
    </location>
</feature>
<evidence type="ECO:0000313" key="4">
    <source>
        <dbReference type="Proteomes" id="UP001370490"/>
    </source>
</evidence>
<dbReference type="InterPro" id="IPR046848">
    <property type="entry name" value="E_motif"/>
</dbReference>
<dbReference type="PANTHER" id="PTHR47926">
    <property type="entry name" value="PENTATRICOPEPTIDE REPEAT-CONTAINING PROTEIN"/>
    <property type="match status" value="1"/>
</dbReference>